<dbReference type="SMART" id="SM00736">
    <property type="entry name" value="CADG"/>
    <property type="match status" value="6"/>
</dbReference>
<evidence type="ECO:0000259" key="3">
    <source>
        <dbReference type="SMART" id="SM00736"/>
    </source>
</evidence>
<feature type="domain" description="Dystroglycan-type cadherin-like" evidence="3">
    <location>
        <begin position="737"/>
        <end position="826"/>
    </location>
</feature>
<dbReference type="Proteomes" id="UP001295684">
    <property type="component" value="Unassembled WGS sequence"/>
</dbReference>
<reference evidence="4" key="1">
    <citation type="submission" date="2023-07" db="EMBL/GenBank/DDBJ databases">
        <authorList>
            <consortium name="AG Swart"/>
            <person name="Singh M."/>
            <person name="Singh A."/>
            <person name="Seah K."/>
            <person name="Emmerich C."/>
        </authorList>
    </citation>
    <scope>NUCLEOTIDE SEQUENCE</scope>
    <source>
        <strain evidence="4">DP1</strain>
    </source>
</reference>
<dbReference type="InterPro" id="IPR015919">
    <property type="entry name" value="Cadherin-like_sf"/>
</dbReference>
<evidence type="ECO:0000313" key="4">
    <source>
        <dbReference type="EMBL" id="CAI2373153.1"/>
    </source>
</evidence>
<feature type="domain" description="Dystroglycan-type cadherin-like" evidence="3">
    <location>
        <begin position="831"/>
        <end position="918"/>
    </location>
</feature>
<name>A0AAD1XI63_EUPCR</name>
<organism evidence="4 5">
    <name type="scientific">Euplotes crassus</name>
    <dbReference type="NCBI Taxonomy" id="5936"/>
    <lineage>
        <taxon>Eukaryota</taxon>
        <taxon>Sar</taxon>
        <taxon>Alveolata</taxon>
        <taxon>Ciliophora</taxon>
        <taxon>Intramacronucleata</taxon>
        <taxon>Spirotrichea</taxon>
        <taxon>Hypotrichia</taxon>
        <taxon>Euplotida</taxon>
        <taxon>Euplotidae</taxon>
        <taxon>Moneuplotes</taxon>
    </lineage>
</organism>
<dbReference type="EMBL" id="CAMPGE010014485">
    <property type="protein sequence ID" value="CAI2373153.1"/>
    <property type="molecule type" value="Genomic_DNA"/>
</dbReference>
<gene>
    <name evidence="4" type="ORF">ECRASSUSDP1_LOCUS14493</name>
</gene>
<dbReference type="AlphaFoldDB" id="A0AAD1XI63"/>
<dbReference type="GO" id="GO:0005509">
    <property type="term" value="F:calcium ion binding"/>
    <property type="evidence" value="ECO:0007669"/>
    <property type="project" value="InterPro"/>
</dbReference>
<accession>A0AAD1XI63</accession>
<keyword evidence="5" id="KW-1185">Reference proteome</keyword>
<dbReference type="SUPFAM" id="SSF49313">
    <property type="entry name" value="Cadherin-like"/>
    <property type="match status" value="5"/>
</dbReference>
<dbReference type="PANTHER" id="PTHR21559">
    <property type="entry name" value="DYSTROGLYCAN-RELATED"/>
    <property type="match status" value="1"/>
</dbReference>
<dbReference type="GO" id="GO:0043236">
    <property type="term" value="F:laminin binding"/>
    <property type="evidence" value="ECO:0007669"/>
    <property type="project" value="TreeGrafter"/>
</dbReference>
<evidence type="ECO:0000256" key="2">
    <source>
        <dbReference type="SAM" id="SignalP"/>
    </source>
</evidence>
<feature type="domain" description="Dystroglycan-type cadherin-like" evidence="3">
    <location>
        <begin position="634"/>
        <end position="734"/>
    </location>
</feature>
<dbReference type="InterPro" id="IPR013783">
    <property type="entry name" value="Ig-like_fold"/>
</dbReference>
<comment type="caution">
    <text evidence="4">The sequence shown here is derived from an EMBL/GenBank/DDBJ whole genome shotgun (WGS) entry which is preliminary data.</text>
</comment>
<dbReference type="GO" id="GO:0016011">
    <property type="term" value="C:dystroglycan complex"/>
    <property type="evidence" value="ECO:0007669"/>
    <property type="project" value="TreeGrafter"/>
</dbReference>
<feature type="chain" id="PRO_5042207999" description="Dystroglycan-type cadherin-like domain-containing protein" evidence="2">
    <location>
        <begin position="24"/>
        <end position="1178"/>
    </location>
</feature>
<feature type="domain" description="Dystroglycan-type cadherin-like" evidence="3">
    <location>
        <begin position="919"/>
        <end position="1012"/>
    </location>
</feature>
<dbReference type="Pfam" id="PF05345">
    <property type="entry name" value="He_PIG"/>
    <property type="match status" value="5"/>
</dbReference>
<feature type="signal peptide" evidence="2">
    <location>
        <begin position="1"/>
        <end position="23"/>
    </location>
</feature>
<keyword evidence="1" id="KW-1133">Transmembrane helix</keyword>
<keyword evidence="1" id="KW-0812">Transmembrane</keyword>
<protein>
    <recommendedName>
        <fullName evidence="3">Dystroglycan-type cadherin-like domain-containing protein</fullName>
    </recommendedName>
</protein>
<evidence type="ECO:0000256" key="1">
    <source>
        <dbReference type="SAM" id="Phobius"/>
    </source>
</evidence>
<feature type="domain" description="Dystroglycan-type cadherin-like" evidence="3">
    <location>
        <begin position="1013"/>
        <end position="1113"/>
    </location>
</feature>
<proteinExistence type="predicted"/>
<keyword evidence="1" id="KW-0472">Membrane</keyword>
<sequence>MQVIQVWATLVIVLGLLVAQGRSACVNTNYYKSLASASFNSIYKSPTGDDYTVIAATISSICRLSVLNQAGVRVAEVDLGDSTTNQVVCNKVYISDTGKVYVTGSTKTLDASSGKTNIFIGIYDKNTLAASLVRGWGSYSGDEVGLDIKATADEGYLYAVGYSDEFTQNSGGKNPVVTKFQPDGTHIWSKGIGGNAIGEFSSVDFPIDASNIYCVGTTRIWTVTTNFDTGVIVKISSAGSLQWVRSYGTASTHVKFNTVVCLKDHSYVWVFGNSGGSSGILVKFDISTNQDTLTLTLSTMSDITSASLYIDQSVIFFAGQSSASKMYVGGLKLSDDSLILNKYFDVASSTINDISINHYGQIGIAATVGANGGIIHFDPDFNDKCTALTITAFGGSLSASVGTISTSQASQTLYDIQPLIVTGTISSSSVTTTLTNETCGDMCVPNFVGISIATGNSISQNVATFNLNTTVAAITYSSSLMDDSSSGWVTVSSGGTLSNSSSSGLSTYIKVKGSYTDGSTYTASSMYRIIVTNNAPTLSASIPDQTVAVNTAFSLGFSTSAFTDSDSGDSLTYTAEQSSGSVLPSWLSFDAANRAFSGTPTSAGTLNVRAKATDTGGSVVSDIFTITITNNDPVSSTAIPSQNLVVGEYFEYSIPSGSFTDANGHTVTYVSATQTDLTAIPSWLTFISSAGLFSGVPTASGTTSIRVTATDVYGGTDPTSDFNFIVSTRPTVTPYSDLTRAIGGSISVSTPFVDADGDTLTYSAAYINGSSTITPYSLSAAGLLTSSAFTSSEEGSYSIKVTATDTSSNSISSTQNVIVNSAPVANQSALVQLYAIHSEAFSYTLPSTAFSSTDALTYSIDGTSTNPAWLNFDATQRLFYGTANSGQANPALTIIATDTIGQTATVILNITVNNDNAPAFSNAVSSQTIKKDANFSITFPDNIFSDADGDPVEISFERNAGGSMPSWWSFNPITRIASGFVNTTENSIVIKIWGGTSASTTFTLTILDNNAPVVGTAISSFTVYQDIDFTEAFSSTSFVDPDADTLTYYLSAVDNDSSLPFWINIQSSNMRIYGRAGSSDLGKYQVNLVADDSRGGTAFQTLTITVKATYSIPAVLALSILVILPVASILIYLSLIIFGSHESPKYQFNLDKFLQKYDPDYTAKKLKKEDEDKIINDS</sequence>
<dbReference type="Gene3D" id="2.60.40.10">
    <property type="entry name" value="Immunoglobulins"/>
    <property type="match status" value="6"/>
</dbReference>
<keyword evidence="2" id="KW-0732">Signal</keyword>
<evidence type="ECO:0000313" key="5">
    <source>
        <dbReference type="Proteomes" id="UP001295684"/>
    </source>
</evidence>
<dbReference type="InterPro" id="IPR006644">
    <property type="entry name" value="Cadg"/>
</dbReference>
<feature type="domain" description="Dystroglycan-type cadherin-like" evidence="3">
    <location>
        <begin position="537"/>
        <end position="633"/>
    </location>
</feature>
<feature type="transmembrane region" description="Helical" evidence="1">
    <location>
        <begin position="1114"/>
        <end position="1138"/>
    </location>
</feature>
<dbReference type="PANTHER" id="PTHR21559:SF21">
    <property type="entry name" value="DYSTROGLYCAN 1"/>
    <property type="match status" value="1"/>
</dbReference>